<keyword evidence="6" id="KW-0645">Protease</keyword>
<comment type="subcellular location">
    <subcellularLocation>
        <location evidence="1 6">Membrane</location>
        <topology evidence="1 6">Multi-pass membrane protein</topology>
    </subcellularLocation>
</comment>
<evidence type="ECO:0000256" key="6">
    <source>
        <dbReference type="RuleBase" id="RU362115"/>
    </source>
</evidence>
<dbReference type="Pfam" id="PF01694">
    <property type="entry name" value="Rhomboid"/>
    <property type="match status" value="1"/>
</dbReference>
<feature type="transmembrane region" description="Helical" evidence="6">
    <location>
        <begin position="136"/>
        <end position="155"/>
    </location>
</feature>
<reference evidence="8" key="1">
    <citation type="submission" date="2023-05" db="EMBL/GenBank/DDBJ databases">
        <authorList>
            <person name="Huff M."/>
        </authorList>
    </citation>
    <scope>NUCLEOTIDE SEQUENCE</scope>
</reference>
<feature type="transmembrane region" description="Helical" evidence="6">
    <location>
        <begin position="191"/>
        <end position="212"/>
    </location>
</feature>
<dbReference type="EMBL" id="OU503058">
    <property type="protein sequence ID" value="CAI9788018.1"/>
    <property type="molecule type" value="Genomic_DNA"/>
</dbReference>
<keyword evidence="9" id="KW-1185">Reference proteome</keyword>
<feature type="transmembrane region" description="Helical" evidence="6">
    <location>
        <begin position="295"/>
        <end position="316"/>
    </location>
</feature>
<evidence type="ECO:0000313" key="9">
    <source>
        <dbReference type="Proteomes" id="UP000834106"/>
    </source>
</evidence>
<dbReference type="InterPro" id="IPR035952">
    <property type="entry name" value="Rhomboid-like_sf"/>
</dbReference>
<dbReference type="Proteomes" id="UP000834106">
    <property type="component" value="Chromosome 23"/>
</dbReference>
<name>A0AAD2AH64_9LAMI</name>
<evidence type="ECO:0000256" key="2">
    <source>
        <dbReference type="ARBA" id="ARBA00009045"/>
    </source>
</evidence>
<keyword evidence="4 6" id="KW-1133">Transmembrane helix</keyword>
<feature type="transmembrane region" description="Helical" evidence="6">
    <location>
        <begin position="54"/>
        <end position="73"/>
    </location>
</feature>
<comment type="catalytic activity">
    <reaction evidence="6">
        <text>Cleaves type-1 transmembrane domains using a catalytic dyad composed of serine and histidine that are contributed by different transmembrane domains.</text>
        <dbReference type="EC" id="3.4.21.105"/>
    </reaction>
</comment>
<evidence type="ECO:0000259" key="7">
    <source>
        <dbReference type="Pfam" id="PF01694"/>
    </source>
</evidence>
<feature type="transmembrane region" description="Helical" evidence="6">
    <location>
        <begin position="167"/>
        <end position="185"/>
    </location>
</feature>
<feature type="domain" description="Peptidase S54 rhomboid" evidence="7">
    <location>
        <begin position="125"/>
        <end position="261"/>
    </location>
</feature>
<dbReference type="SUPFAM" id="SSF144091">
    <property type="entry name" value="Rhomboid-like"/>
    <property type="match status" value="1"/>
</dbReference>
<dbReference type="GO" id="GO:0016020">
    <property type="term" value="C:membrane"/>
    <property type="evidence" value="ECO:0007669"/>
    <property type="project" value="UniProtKB-SubCell"/>
</dbReference>
<evidence type="ECO:0000256" key="3">
    <source>
        <dbReference type="ARBA" id="ARBA00022692"/>
    </source>
</evidence>
<evidence type="ECO:0000313" key="8">
    <source>
        <dbReference type="EMBL" id="CAI9788018.1"/>
    </source>
</evidence>
<feature type="transmembrane region" description="Helical" evidence="6">
    <location>
        <begin position="244"/>
        <end position="262"/>
    </location>
</feature>
<comment type="similarity">
    <text evidence="2 6">Belongs to the peptidase S54 family.</text>
</comment>
<dbReference type="InterPro" id="IPR002610">
    <property type="entry name" value="Peptidase_S54_rhomboid-like"/>
</dbReference>
<dbReference type="GO" id="GO:0006508">
    <property type="term" value="P:proteolysis"/>
    <property type="evidence" value="ECO:0007669"/>
    <property type="project" value="UniProtKB-KW"/>
</dbReference>
<feature type="transmembrane region" description="Helical" evidence="6">
    <location>
        <begin position="219"/>
        <end position="238"/>
    </location>
</feature>
<proteinExistence type="inferred from homology"/>
<dbReference type="PANTHER" id="PTHR22936:SF75">
    <property type="entry name" value="RHOMBOID-LIKE PROTEIN 8"/>
    <property type="match status" value="1"/>
</dbReference>
<gene>
    <name evidence="8" type="ORF">FPE_LOCUS35448</name>
</gene>
<dbReference type="InterPro" id="IPR022764">
    <property type="entry name" value="Peptidase_S54_rhomboid_dom"/>
</dbReference>
<dbReference type="PANTHER" id="PTHR22936">
    <property type="entry name" value="RHOMBOID-RELATED"/>
    <property type="match status" value="1"/>
</dbReference>
<keyword evidence="6" id="KW-0378">Hydrolase</keyword>
<keyword evidence="3 6" id="KW-0812">Transmembrane</keyword>
<dbReference type="GO" id="GO:0004252">
    <property type="term" value="F:serine-type endopeptidase activity"/>
    <property type="evidence" value="ECO:0007669"/>
    <property type="project" value="InterPro"/>
</dbReference>
<keyword evidence="6" id="KW-0720">Serine protease</keyword>
<keyword evidence="5 6" id="KW-0472">Membrane</keyword>
<evidence type="ECO:0000256" key="4">
    <source>
        <dbReference type="ARBA" id="ARBA00022989"/>
    </source>
</evidence>
<evidence type="ECO:0000256" key="1">
    <source>
        <dbReference type="ARBA" id="ARBA00004141"/>
    </source>
</evidence>
<dbReference type="EC" id="3.4.21.105" evidence="6"/>
<sequence length="389" mass="43768">MEDTPKLQTHIEIKPIQLQRPRISVELTAEELLKEQKLPFPFFRPLSQRKENTWVISVFVILHLIAFTATMIINDCWSNSHGQCALKSLGRFSFQPLSENPLLGPSASALDEMGALRLRYLATDQDFWRFFTSPCLHGGVFHLIINLSCVIFVGIHLEQEFGPLRTGVIYIISALTGSLVAALFLQDRPSVSSSSALFGLLGAMLSGLIMNWKFYSKKFATLVAFIVILMLNFVLGLMPYVNNFSNIGGLISGLFLGFLLLFKPQQGKIYQNKGGLFEYDIKRSVKLKQKLDRPVLRSISLVIFSLLLAGVIVAVVQGINVNKYCTWCQFIDCVPFKWWSCKSETTHCETMANSEHLTLTCSSNGKFRVFPFVSLSQERIQDLCSLICS</sequence>
<comment type="function">
    <text evidence="6">Serine protease involved in intramembrane proteolysis.</text>
</comment>
<organism evidence="8 9">
    <name type="scientific">Fraxinus pennsylvanica</name>
    <dbReference type="NCBI Taxonomy" id="56036"/>
    <lineage>
        <taxon>Eukaryota</taxon>
        <taxon>Viridiplantae</taxon>
        <taxon>Streptophyta</taxon>
        <taxon>Embryophyta</taxon>
        <taxon>Tracheophyta</taxon>
        <taxon>Spermatophyta</taxon>
        <taxon>Magnoliopsida</taxon>
        <taxon>eudicotyledons</taxon>
        <taxon>Gunneridae</taxon>
        <taxon>Pentapetalae</taxon>
        <taxon>asterids</taxon>
        <taxon>lamiids</taxon>
        <taxon>Lamiales</taxon>
        <taxon>Oleaceae</taxon>
        <taxon>Oleeae</taxon>
        <taxon>Fraxinus</taxon>
    </lineage>
</organism>
<accession>A0AAD2AH64</accession>
<evidence type="ECO:0000256" key="5">
    <source>
        <dbReference type="ARBA" id="ARBA00023136"/>
    </source>
</evidence>
<protein>
    <recommendedName>
        <fullName evidence="6">RHOMBOID-like protein</fullName>
        <ecNumber evidence="6">3.4.21.105</ecNumber>
    </recommendedName>
</protein>
<dbReference type="Gene3D" id="1.20.1540.10">
    <property type="entry name" value="Rhomboid-like"/>
    <property type="match status" value="1"/>
</dbReference>
<dbReference type="AlphaFoldDB" id="A0AAD2AH64"/>